<dbReference type="InterPro" id="IPR014014">
    <property type="entry name" value="RNA_helicase_DEAD_Q_motif"/>
</dbReference>
<dbReference type="PANTHER" id="PTHR47959:SF24">
    <property type="entry name" value="ATP-DEPENDENT RNA HELICASE"/>
    <property type="match status" value="1"/>
</dbReference>
<evidence type="ECO:0000256" key="11">
    <source>
        <dbReference type="SAM" id="MobiDB-lite"/>
    </source>
</evidence>
<dbReference type="GO" id="GO:0016787">
    <property type="term" value="F:hydrolase activity"/>
    <property type="evidence" value="ECO:0007669"/>
    <property type="project" value="UniProtKB-KW"/>
</dbReference>
<feature type="compositionally biased region" description="Basic and acidic residues" evidence="11">
    <location>
        <begin position="560"/>
        <end position="577"/>
    </location>
</feature>
<keyword evidence="5 10" id="KW-0347">Helicase</keyword>
<evidence type="ECO:0000256" key="9">
    <source>
        <dbReference type="PROSITE-ProRule" id="PRU00552"/>
    </source>
</evidence>
<dbReference type="Proteomes" id="UP000011976">
    <property type="component" value="Unassembled WGS sequence"/>
</dbReference>
<gene>
    <name evidence="15" type="ORF">PANT_12c00049</name>
</gene>
<dbReference type="InterPro" id="IPR011545">
    <property type="entry name" value="DEAD/DEAH_box_helicase_dom"/>
</dbReference>
<dbReference type="CDD" id="cd18787">
    <property type="entry name" value="SF2_C_DEAD"/>
    <property type="match status" value="1"/>
</dbReference>
<evidence type="ECO:0000259" key="14">
    <source>
        <dbReference type="PROSITE" id="PS51195"/>
    </source>
</evidence>
<dbReference type="PROSITE" id="PS51194">
    <property type="entry name" value="HELICASE_CTER"/>
    <property type="match status" value="1"/>
</dbReference>
<comment type="similarity">
    <text evidence="10">Belongs to the DEAD box helicase family.</text>
</comment>
<evidence type="ECO:0000256" key="5">
    <source>
        <dbReference type="ARBA" id="ARBA00022806"/>
    </source>
</evidence>
<dbReference type="PROSITE" id="PS00039">
    <property type="entry name" value="DEAD_ATP_HELICASE"/>
    <property type="match status" value="1"/>
</dbReference>
<evidence type="ECO:0000256" key="2">
    <source>
        <dbReference type="ARBA" id="ARBA00022517"/>
    </source>
</evidence>
<evidence type="ECO:0000256" key="4">
    <source>
        <dbReference type="ARBA" id="ARBA00022801"/>
    </source>
</evidence>
<evidence type="ECO:0000256" key="8">
    <source>
        <dbReference type="ARBA" id="ARBA00023242"/>
    </source>
</evidence>
<dbReference type="EMBL" id="DF196778">
    <property type="protein sequence ID" value="GAC74594.1"/>
    <property type="molecule type" value="Genomic_DNA"/>
</dbReference>
<dbReference type="GO" id="GO:0005829">
    <property type="term" value="C:cytosol"/>
    <property type="evidence" value="ECO:0007669"/>
    <property type="project" value="TreeGrafter"/>
</dbReference>
<dbReference type="GO" id="GO:0005634">
    <property type="term" value="C:nucleus"/>
    <property type="evidence" value="ECO:0007669"/>
    <property type="project" value="UniProtKB-SubCell"/>
</dbReference>
<dbReference type="InterPro" id="IPR001650">
    <property type="entry name" value="Helicase_C-like"/>
</dbReference>
<proteinExistence type="inferred from homology"/>
<comment type="subcellular location">
    <subcellularLocation>
        <location evidence="1">Nucleus</location>
    </subcellularLocation>
</comment>
<dbReference type="GO" id="GO:0042254">
    <property type="term" value="P:ribosome biogenesis"/>
    <property type="evidence" value="ECO:0007669"/>
    <property type="project" value="UniProtKB-KW"/>
</dbReference>
<keyword evidence="2" id="KW-0690">Ribosome biogenesis</keyword>
<keyword evidence="7" id="KW-0694">RNA-binding</keyword>
<feature type="region of interest" description="Disordered" evidence="11">
    <location>
        <begin position="27"/>
        <end position="71"/>
    </location>
</feature>
<dbReference type="GO" id="GO:0003723">
    <property type="term" value="F:RNA binding"/>
    <property type="evidence" value="ECO:0007669"/>
    <property type="project" value="UniProtKB-KW"/>
</dbReference>
<name>M9LWE3_PSEA3</name>
<dbReference type="AlphaFoldDB" id="M9LWE3"/>
<evidence type="ECO:0000256" key="10">
    <source>
        <dbReference type="RuleBase" id="RU000492"/>
    </source>
</evidence>
<accession>M9LWE3</accession>
<dbReference type="SMART" id="SM00487">
    <property type="entry name" value="DEXDc"/>
    <property type="match status" value="1"/>
</dbReference>
<feature type="region of interest" description="Disordered" evidence="11">
    <location>
        <begin position="348"/>
        <end position="392"/>
    </location>
</feature>
<dbReference type="Pfam" id="PF00270">
    <property type="entry name" value="DEAD"/>
    <property type="match status" value="1"/>
</dbReference>
<dbReference type="GO" id="GO:0010467">
    <property type="term" value="P:gene expression"/>
    <property type="evidence" value="ECO:0007669"/>
    <property type="project" value="UniProtKB-ARBA"/>
</dbReference>
<dbReference type="PROSITE" id="PS51192">
    <property type="entry name" value="HELICASE_ATP_BIND_1"/>
    <property type="match status" value="1"/>
</dbReference>
<evidence type="ECO:0000256" key="1">
    <source>
        <dbReference type="ARBA" id="ARBA00004123"/>
    </source>
</evidence>
<evidence type="ECO:0000256" key="7">
    <source>
        <dbReference type="ARBA" id="ARBA00022884"/>
    </source>
</evidence>
<protein>
    <submittedName>
        <fullName evidence="15">ATP-dependent RNA helicase</fullName>
    </submittedName>
</protein>
<organism evidence="15 16">
    <name type="scientific">Pseudozyma antarctica (strain T-34)</name>
    <name type="common">Yeast</name>
    <name type="synonym">Candida antarctica</name>
    <dbReference type="NCBI Taxonomy" id="1151754"/>
    <lineage>
        <taxon>Eukaryota</taxon>
        <taxon>Fungi</taxon>
        <taxon>Dikarya</taxon>
        <taxon>Basidiomycota</taxon>
        <taxon>Ustilaginomycotina</taxon>
        <taxon>Ustilaginomycetes</taxon>
        <taxon>Ustilaginales</taxon>
        <taxon>Ustilaginaceae</taxon>
        <taxon>Moesziomyces</taxon>
    </lineage>
</organism>
<dbReference type="SUPFAM" id="SSF52540">
    <property type="entry name" value="P-loop containing nucleoside triphosphate hydrolases"/>
    <property type="match status" value="1"/>
</dbReference>
<keyword evidence="6 10" id="KW-0067">ATP-binding</keyword>
<evidence type="ECO:0000256" key="3">
    <source>
        <dbReference type="ARBA" id="ARBA00022741"/>
    </source>
</evidence>
<sequence length="588" mass="64993">MELRVEERATSDIRVCNHLSRFFSARKTLAGGKRKRKPKPNPDPAFDFLHPHTNIMPPAATGASSSATSSTMASSKASASAVEEIAKSASEPPKHTSFSSIGISPMLIRSLASLQIKVPTPIQSLTIPPVLEGRDLVGGAQTGSGKTLCFALPILNRLIKDMVGGFAVILTPTRELGVQLHEQFVAVGEGARMGLRCALVLGGMDMMKQASELASMRPHVIVATPGRLVDHLRSGGGEEWGLRRCRFLVLDEADRLLTDTFKPELDYLYSVLPSPKTLQTLLFTATLTPEVEEFAKSKRPEGKLAPMVCKIEMDTKTPETLEQRYVFVPSHIREPYLYHIMRHPPIKPSSERVRKLKAKREAERERRAENDRKKGKRPRAHHGSDSEDSDDEGAGLFLPATIIFTARCKTAATLSGMLSELGIPNVSLHSHLRQSERSDNLQAFRAQRVPVLIATDVGSRGLDIPDVEMVVNWDLPSAWQDYVHRVGRTARNGKRGFAISFITERDIDVVHSIEAKINTKLTELEGIEDEDKILEKLNTVATAKRVATMAMHDAKFGERQQRNYEKKLAKQKADKRAAKAACKDNPSA</sequence>
<keyword evidence="4 10" id="KW-0378">Hydrolase</keyword>
<evidence type="ECO:0000313" key="15">
    <source>
        <dbReference type="EMBL" id="GAC74594.1"/>
    </source>
</evidence>
<feature type="region of interest" description="Disordered" evidence="11">
    <location>
        <begin position="560"/>
        <end position="588"/>
    </location>
</feature>
<dbReference type="GO" id="GO:0003724">
    <property type="term" value="F:RNA helicase activity"/>
    <property type="evidence" value="ECO:0007669"/>
    <property type="project" value="InterPro"/>
</dbReference>
<dbReference type="GO" id="GO:0005524">
    <property type="term" value="F:ATP binding"/>
    <property type="evidence" value="ECO:0007669"/>
    <property type="project" value="UniProtKB-KW"/>
</dbReference>
<dbReference type="InterPro" id="IPR027417">
    <property type="entry name" value="P-loop_NTPase"/>
</dbReference>
<reference evidence="16" key="1">
    <citation type="journal article" date="2013" name="Genome Announc.">
        <title>Genome sequence of the basidiomycetous yeast Pseudozyma antarctica T-34, a producer of the glycolipid biosurfactants mannosylerythritol lipids.</title>
        <authorList>
            <person name="Morita T."/>
            <person name="Koike H."/>
            <person name="Koyama Y."/>
            <person name="Hagiwara H."/>
            <person name="Ito E."/>
            <person name="Fukuoka T."/>
            <person name="Imura T."/>
            <person name="Machida M."/>
            <person name="Kitamoto D."/>
        </authorList>
    </citation>
    <scope>NUCLEOTIDE SEQUENCE [LARGE SCALE GENOMIC DNA]</scope>
    <source>
        <strain evidence="16">T-34</strain>
    </source>
</reference>
<dbReference type="InterPro" id="IPR000629">
    <property type="entry name" value="RNA-helicase_DEAD-box_CS"/>
</dbReference>
<feature type="compositionally biased region" description="Basic and acidic residues" evidence="11">
    <location>
        <begin position="349"/>
        <end position="372"/>
    </location>
</feature>
<feature type="domain" description="Helicase C-terminal" evidence="13">
    <location>
        <begin position="390"/>
        <end position="535"/>
    </location>
</feature>
<dbReference type="Gene3D" id="3.40.50.300">
    <property type="entry name" value="P-loop containing nucleotide triphosphate hydrolases"/>
    <property type="match status" value="2"/>
</dbReference>
<dbReference type="OrthoDB" id="10261904at2759"/>
<evidence type="ECO:0000256" key="6">
    <source>
        <dbReference type="ARBA" id="ARBA00022840"/>
    </source>
</evidence>
<feature type="domain" description="Helicase ATP-binding" evidence="12">
    <location>
        <begin position="127"/>
        <end position="305"/>
    </location>
</feature>
<dbReference type="PROSITE" id="PS51195">
    <property type="entry name" value="Q_MOTIF"/>
    <property type="match status" value="1"/>
</dbReference>
<evidence type="ECO:0000313" key="16">
    <source>
        <dbReference type="Proteomes" id="UP000011976"/>
    </source>
</evidence>
<keyword evidence="8" id="KW-0539">Nucleus</keyword>
<evidence type="ECO:0000259" key="13">
    <source>
        <dbReference type="PROSITE" id="PS51194"/>
    </source>
</evidence>
<evidence type="ECO:0000259" key="12">
    <source>
        <dbReference type="PROSITE" id="PS51192"/>
    </source>
</evidence>
<dbReference type="STRING" id="1151754.M9LWE3"/>
<dbReference type="SMART" id="SM00490">
    <property type="entry name" value="HELICc"/>
    <property type="match status" value="1"/>
</dbReference>
<feature type="domain" description="DEAD-box RNA helicase Q" evidence="14">
    <location>
        <begin position="96"/>
        <end position="124"/>
    </location>
</feature>
<dbReference type="InterPro" id="IPR014001">
    <property type="entry name" value="Helicase_ATP-bd"/>
</dbReference>
<feature type="short sequence motif" description="Q motif" evidence="9">
    <location>
        <begin position="96"/>
        <end position="124"/>
    </location>
</feature>
<feature type="compositionally biased region" description="Low complexity" evidence="11">
    <location>
        <begin position="59"/>
        <end position="71"/>
    </location>
</feature>
<dbReference type="Pfam" id="PF00271">
    <property type="entry name" value="Helicase_C"/>
    <property type="match status" value="1"/>
</dbReference>
<dbReference type="PANTHER" id="PTHR47959">
    <property type="entry name" value="ATP-DEPENDENT RNA HELICASE RHLE-RELATED"/>
    <property type="match status" value="1"/>
</dbReference>
<keyword evidence="3 10" id="KW-0547">Nucleotide-binding</keyword>
<dbReference type="InterPro" id="IPR050079">
    <property type="entry name" value="DEAD_box_RNA_helicase"/>
</dbReference>